<dbReference type="Gene3D" id="1.10.8.60">
    <property type="match status" value="1"/>
</dbReference>
<keyword evidence="3" id="KW-0227">DNA damage</keyword>
<name>A0A382DJN2_9ZZZZ</name>
<dbReference type="GO" id="GO:0006281">
    <property type="term" value="P:DNA repair"/>
    <property type="evidence" value="ECO:0007669"/>
    <property type="project" value="UniProtKB-KW"/>
</dbReference>
<evidence type="ECO:0000256" key="2">
    <source>
        <dbReference type="ARBA" id="ARBA00022741"/>
    </source>
</evidence>
<dbReference type="EMBL" id="UINC01039566">
    <property type="protein sequence ID" value="SVB38242.1"/>
    <property type="molecule type" value="Genomic_DNA"/>
</dbReference>
<dbReference type="Pfam" id="PF17864">
    <property type="entry name" value="AAA_lid_4"/>
    <property type="match status" value="1"/>
</dbReference>
<protein>
    <recommendedName>
        <fullName evidence="9">AAA+ ATPase domain-containing protein</fullName>
    </recommendedName>
</protein>
<accession>A0A382DJN2</accession>
<keyword evidence="2" id="KW-0547">Nucleotide-binding</keyword>
<dbReference type="InterPro" id="IPR036388">
    <property type="entry name" value="WH-like_DNA-bd_sf"/>
</dbReference>
<dbReference type="SUPFAM" id="SSF46785">
    <property type="entry name" value="Winged helix' DNA-binding domain"/>
    <property type="match status" value="1"/>
</dbReference>
<dbReference type="InterPro" id="IPR027417">
    <property type="entry name" value="P-loop_NTPase"/>
</dbReference>
<dbReference type="InterPro" id="IPR041445">
    <property type="entry name" value="AAA_lid_4"/>
</dbReference>
<dbReference type="PANTHER" id="PTHR42848:SF1">
    <property type="entry name" value="HOLLIDAY JUNCTION BRANCH MIGRATION COMPLEX SUBUNIT RUVB"/>
    <property type="match status" value="1"/>
</dbReference>
<keyword evidence="8" id="KW-0234">DNA repair</keyword>
<evidence type="ECO:0000256" key="8">
    <source>
        <dbReference type="ARBA" id="ARBA00023204"/>
    </source>
</evidence>
<keyword evidence="4" id="KW-0378">Hydrolase</keyword>
<feature type="domain" description="AAA+ ATPase" evidence="9">
    <location>
        <begin position="58"/>
        <end position="189"/>
    </location>
</feature>
<organism evidence="10">
    <name type="scientific">marine metagenome</name>
    <dbReference type="NCBI Taxonomy" id="408172"/>
    <lineage>
        <taxon>unclassified sequences</taxon>
        <taxon>metagenomes</taxon>
        <taxon>ecological metagenomes</taxon>
    </lineage>
</organism>
<dbReference type="GO" id="GO:0009378">
    <property type="term" value="F:four-way junction helicase activity"/>
    <property type="evidence" value="ECO:0007669"/>
    <property type="project" value="InterPro"/>
</dbReference>
<dbReference type="GO" id="GO:0016787">
    <property type="term" value="F:hydrolase activity"/>
    <property type="evidence" value="ECO:0007669"/>
    <property type="project" value="UniProtKB-KW"/>
</dbReference>
<evidence type="ECO:0000259" key="9">
    <source>
        <dbReference type="SMART" id="SM00382"/>
    </source>
</evidence>
<keyword evidence="5" id="KW-0067">ATP-binding</keyword>
<dbReference type="AlphaFoldDB" id="A0A382DJN2"/>
<dbReference type="GO" id="GO:0003677">
    <property type="term" value="F:DNA binding"/>
    <property type="evidence" value="ECO:0007669"/>
    <property type="project" value="UniProtKB-KW"/>
</dbReference>
<evidence type="ECO:0000256" key="4">
    <source>
        <dbReference type="ARBA" id="ARBA00022801"/>
    </source>
</evidence>
<evidence type="ECO:0000256" key="1">
    <source>
        <dbReference type="ARBA" id="ARBA00022490"/>
    </source>
</evidence>
<proteinExistence type="inferred from homology"/>
<gene>
    <name evidence="10" type="ORF">METZ01_LOCUS191096</name>
</gene>
<evidence type="ECO:0000256" key="5">
    <source>
        <dbReference type="ARBA" id="ARBA00022840"/>
    </source>
</evidence>
<dbReference type="CDD" id="cd00009">
    <property type="entry name" value="AAA"/>
    <property type="match status" value="1"/>
</dbReference>
<evidence type="ECO:0000256" key="6">
    <source>
        <dbReference type="ARBA" id="ARBA00023125"/>
    </source>
</evidence>
<dbReference type="Gene3D" id="1.10.10.10">
    <property type="entry name" value="Winged helix-like DNA-binding domain superfamily/Winged helix DNA-binding domain"/>
    <property type="match status" value="1"/>
</dbReference>
<evidence type="ECO:0000256" key="7">
    <source>
        <dbReference type="ARBA" id="ARBA00023172"/>
    </source>
</evidence>
<dbReference type="Gene3D" id="3.40.50.300">
    <property type="entry name" value="P-loop containing nucleotide triphosphate hydrolases"/>
    <property type="match status" value="1"/>
</dbReference>
<dbReference type="SUPFAM" id="SSF52540">
    <property type="entry name" value="P-loop containing nucleoside triphosphate hydrolases"/>
    <property type="match status" value="1"/>
</dbReference>
<dbReference type="PANTHER" id="PTHR42848">
    <property type="match status" value="1"/>
</dbReference>
<reference evidence="10" key="1">
    <citation type="submission" date="2018-05" db="EMBL/GenBank/DDBJ databases">
        <authorList>
            <person name="Lanie J.A."/>
            <person name="Ng W.-L."/>
            <person name="Kazmierczak K.M."/>
            <person name="Andrzejewski T.M."/>
            <person name="Davidsen T.M."/>
            <person name="Wayne K.J."/>
            <person name="Tettelin H."/>
            <person name="Glass J.I."/>
            <person name="Rusch D."/>
            <person name="Podicherti R."/>
            <person name="Tsui H.-C.T."/>
            <person name="Winkler M.E."/>
        </authorList>
    </citation>
    <scope>NUCLEOTIDE SEQUENCE</scope>
</reference>
<dbReference type="Pfam" id="PF05496">
    <property type="entry name" value="RuvB_N"/>
    <property type="match status" value="1"/>
</dbReference>
<dbReference type="NCBIfam" id="NF000868">
    <property type="entry name" value="PRK00080.1"/>
    <property type="match status" value="1"/>
</dbReference>
<dbReference type="InterPro" id="IPR036390">
    <property type="entry name" value="WH_DNA-bd_sf"/>
</dbReference>
<dbReference type="HAMAP" id="MF_00016">
    <property type="entry name" value="DNA_HJ_migration_RuvB"/>
    <property type="match status" value="1"/>
</dbReference>
<dbReference type="GO" id="GO:0006310">
    <property type="term" value="P:DNA recombination"/>
    <property type="evidence" value="ECO:0007669"/>
    <property type="project" value="UniProtKB-KW"/>
</dbReference>
<dbReference type="NCBIfam" id="TIGR00635">
    <property type="entry name" value="ruvB"/>
    <property type="match status" value="1"/>
</dbReference>
<dbReference type="InterPro" id="IPR008823">
    <property type="entry name" value="RuvB_wg_C"/>
</dbReference>
<evidence type="ECO:0000313" key="10">
    <source>
        <dbReference type="EMBL" id="SVB38242.1"/>
    </source>
</evidence>
<evidence type="ECO:0000256" key="3">
    <source>
        <dbReference type="ARBA" id="ARBA00022763"/>
    </source>
</evidence>
<dbReference type="Pfam" id="PF05491">
    <property type="entry name" value="WHD_RuvB"/>
    <property type="match status" value="1"/>
</dbReference>
<dbReference type="SMART" id="SM00382">
    <property type="entry name" value="AAA"/>
    <property type="match status" value="1"/>
</dbReference>
<dbReference type="GO" id="GO:0005524">
    <property type="term" value="F:ATP binding"/>
    <property type="evidence" value="ECO:0007669"/>
    <property type="project" value="UniProtKB-KW"/>
</dbReference>
<keyword evidence="7" id="KW-0233">DNA recombination</keyword>
<dbReference type="InterPro" id="IPR008824">
    <property type="entry name" value="RuvB-like_N"/>
</dbReference>
<keyword evidence="6" id="KW-0238">DNA-binding</keyword>
<keyword evidence="1" id="KW-0963">Cytoplasm</keyword>
<dbReference type="InterPro" id="IPR003593">
    <property type="entry name" value="AAA+_ATPase"/>
</dbReference>
<sequence>MIESYKDSNQITSPDKFEEDVLVEQSLRPSCFDDFIGQQETVENLKIYIEAATQRDEALDHVLLFGPPGLGKTTLAGIIAKEMNVNIKASSGPVMDRPGDLAGILTNFSKQDVFFIDEIHRLSSVVEEYLYSAMEDFKIDIMLDKGPSARSVQLNLNPFTLVGATTRLGNLTSPMRDRFGVVLRLDFYDDKDLLEIITRSAKILEIEIHADGAAEIARRSRGTPRIANRILRRARDFAQIKSDGVINVEVAKSSLTRLGIDDQGLDDMDRRILTALVEKFNGGPVGLESLGVAISEDARTIEEVYEPYLIKEGFIQRTSRGRKALAKTFTYLDVEKPDENDQVKLF</sequence>
<dbReference type="InterPro" id="IPR004605">
    <property type="entry name" value="DNA_helicase_Holl-junc_RuvB"/>
</dbReference>